<gene>
    <name evidence="4" type="ORF">K7432_012853</name>
</gene>
<dbReference type="Proteomes" id="UP001479436">
    <property type="component" value="Unassembled WGS sequence"/>
</dbReference>
<dbReference type="CDD" id="cd01285">
    <property type="entry name" value="nucleoside_deaminase"/>
    <property type="match status" value="1"/>
</dbReference>
<organism evidence="4 5">
    <name type="scientific">Basidiobolus ranarum</name>
    <dbReference type="NCBI Taxonomy" id="34480"/>
    <lineage>
        <taxon>Eukaryota</taxon>
        <taxon>Fungi</taxon>
        <taxon>Fungi incertae sedis</taxon>
        <taxon>Zoopagomycota</taxon>
        <taxon>Entomophthoromycotina</taxon>
        <taxon>Basidiobolomycetes</taxon>
        <taxon>Basidiobolales</taxon>
        <taxon>Basidiobolaceae</taxon>
        <taxon>Basidiobolus</taxon>
    </lineage>
</organism>
<name>A0ABR2WK51_9FUNG</name>
<dbReference type="InterPro" id="IPR016193">
    <property type="entry name" value="Cytidine_deaminase-like"/>
</dbReference>
<dbReference type="InterPro" id="IPR016192">
    <property type="entry name" value="APOBEC/CMP_deaminase_Zn-bd"/>
</dbReference>
<dbReference type="SUPFAM" id="SSF53927">
    <property type="entry name" value="Cytidine deaminase-like"/>
    <property type="match status" value="1"/>
</dbReference>
<evidence type="ECO:0000313" key="5">
    <source>
        <dbReference type="Proteomes" id="UP001479436"/>
    </source>
</evidence>
<protein>
    <recommendedName>
        <fullName evidence="3">CMP/dCMP-type deaminase domain-containing protein</fullName>
    </recommendedName>
</protein>
<keyword evidence="1" id="KW-0479">Metal-binding</keyword>
<dbReference type="PROSITE" id="PS51747">
    <property type="entry name" value="CYT_DCMP_DEAMINASES_2"/>
    <property type="match status" value="1"/>
</dbReference>
<sequence>MNFAERTIELAKENVRNGGRPFACVIVQNGEIVVESPNLVAQTHDPTAHAEILAVRAACMKLQTEHLTECEIYVLASPCPMCLGSLYYCSPKKVIYLTTREEYAEYYTDDRKYFELQTFYDEYTKPVEQRRLPMVKEHRQDALEVYALWKELNKQ</sequence>
<feature type="domain" description="CMP/dCMP-type deaminase" evidence="3">
    <location>
        <begin position="1"/>
        <end position="127"/>
    </location>
</feature>
<reference evidence="4 5" key="1">
    <citation type="submission" date="2023-04" db="EMBL/GenBank/DDBJ databases">
        <title>Genome of Basidiobolus ranarum AG-B5.</title>
        <authorList>
            <person name="Stajich J.E."/>
            <person name="Carter-House D."/>
            <person name="Gryganskyi A."/>
        </authorList>
    </citation>
    <scope>NUCLEOTIDE SEQUENCE [LARGE SCALE GENOMIC DNA]</scope>
    <source>
        <strain evidence="4 5">AG-B5</strain>
    </source>
</reference>
<accession>A0ABR2WK51</accession>
<evidence type="ECO:0000259" key="3">
    <source>
        <dbReference type="PROSITE" id="PS51747"/>
    </source>
</evidence>
<proteinExistence type="predicted"/>
<dbReference type="PROSITE" id="PS00903">
    <property type="entry name" value="CYT_DCMP_DEAMINASES_1"/>
    <property type="match status" value="1"/>
</dbReference>
<comment type="caution">
    <text evidence="4">The sequence shown here is derived from an EMBL/GenBank/DDBJ whole genome shotgun (WGS) entry which is preliminary data.</text>
</comment>
<dbReference type="InterPro" id="IPR002125">
    <property type="entry name" value="CMP_dCMP_dom"/>
</dbReference>
<dbReference type="Gene3D" id="3.40.140.10">
    <property type="entry name" value="Cytidine Deaminase, domain 2"/>
    <property type="match status" value="1"/>
</dbReference>
<keyword evidence="2" id="KW-0862">Zinc</keyword>
<evidence type="ECO:0000313" key="4">
    <source>
        <dbReference type="EMBL" id="KAK9761895.1"/>
    </source>
</evidence>
<dbReference type="EMBL" id="JASJQH010001177">
    <property type="protein sequence ID" value="KAK9761895.1"/>
    <property type="molecule type" value="Genomic_DNA"/>
</dbReference>
<evidence type="ECO:0000256" key="1">
    <source>
        <dbReference type="ARBA" id="ARBA00022723"/>
    </source>
</evidence>
<evidence type="ECO:0000256" key="2">
    <source>
        <dbReference type="ARBA" id="ARBA00022833"/>
    </source>
</evidence>
<keyword evidence="5" id="KW-1185">Reference proteome</keyword>
<dbReference type="PANTHER" id="PTHR11079">
    <property type="entry name" value="CYTOSINE DEAMINASE FAMILY MEMBER"/>
    <property type="match status" value="1"/>
</dbReference>
<dbReference type="PANTHER" id="PTHR11079:SF161">
    <property type="entry name" value="CMP_DCMP-TYPE DEAMINASE DOMAIN-CONTAINING PROTEIN"/>
    <property type="match status" value="1"/>
</dbReference>
<dbReference type="Pfam" id="PF00383">
    <property type="entry name" value="dCMP_cyt_deam_1"/>
    <property type="match status" value="1"/>
</dbReference>